<gene>
    <name evidence="3" type="primary">txxe 1925</name>
    <name evidence="3" type="ORF">TXXE_13670</name>
</gene>
<feature type="region of interest" description="Disordered" evidence="1">
    <location>
        <begin position="84"/>
        <end position="104"/>
    </location>
</feature>
<evidence type="ECO:0000313" key="4">
    <source>
        <dbReference type="Proteomes" id="UP000681526"/>
    </source>
</evidence>
<keyword evidence="4" id="KW-1185">Reference proteome</keyword>
<name>A0ABM8V658_THEXY</name>
<dbReference type="InterPro" id="IPR020138">
    <property type="entry name" value="Uncharacterised_YqzF"/>
</dbReference>
<reference evidence="3 4" key="1">
    <citation type="submission" date="2021-04" db="EMBL/GenBank/DDBJ databases">
        <authorList>
            <person name="Rakotoarivonina H."/>
        </authorList>
    </citation>
    <scope>NUCLEOTIDE SEQUENCE [LARGE SCALE GENOMIC DNA]</scope>
    <source>
        <strain evidence="3 4">XE</strain>
    </source>
</reference>
<keyword evidence="2" id="KW-0472">Membrane</keyword>
<feature type="compositionally biased region" description="Basic residues" evidence="1">
    <location>
        <begin position="84"/>
        <end position="94"/>
    </location>
</feature>
<dbReference type="EMBL" id="CAJRAY010000070">
    <property type="protein sequence ID" value="CAG5089986.1"/>
    <property type="molecule type" value="Genomic_DNA"/>
</dbReference>
<keyword evidence="2" id="KW-1133">Transmembrane helix</keyword>
<keyword evidence="2" id="KW-0812">Transmembrane</keyword>
<evidence type="ECO:0000256" key="2">
    <source>
        <dbReference type="SAM" id="Phobius"/>
    </source>
</evidence>
<evidence type="ECO:0000256" key="1">
    <source>
        <dbReference type="SAM" id="MobiDB-lite"/>
    </source>
</evidence>
<organism evidence="3 4">
    <name type="scientific">Thermobacillus xylanilyticus</name>
    <dbReference type="NCBI Taxonomy" id="76633"/>
    <lineage>
        <taxon>Bacteria</taxon>
        <taxon>Bacillati</taxon>
        <taxon>Bacillota</taxon>
        <taxon>Bacilli</taxon>
        <taxon>Bacillales</taxon>
        <taxon>Paenibacillaceae</taxon>
        <taxon>Thermobacillus</taxon>
    </lineage>
</organism>
<sequence length="104" mass="11952">MRLVLSRFLAVLLLVIPGIGAAYGFLQIKNTLFDYFAAFGPDDPAPVFNWLRFIIGLILFLGGVGFIGGWIFFRDRKRNYVAPRFRKKRPRPPKPVRLPDNEQT</sequence>
<feature type="transmembrane region" description="Helical" evidence="2">
    <location>
        <begin position="48"/>
        <end position="73"/>
    </location>
</feature>
<evidence type="ECO:0000313" key="3">
    <source>
        <dbReference type="EMBL" id="CAG5089986.1"/>
    </source>
</evidence>
<dbReference type="Proteomes" id="UP000681526">
    <property type="component" value="Unassembled WGS sequence"/>
</dbReference>
<accession>A0ABM8V658</accession>
<dbReference type="Pfam" id="PF11118">
    <property type="entry name" value="DUF2627"/>
    <property type="match status" value="1"/>
</dbReference>
<comment type="caution">
    <text evidence="3">The sequence shown here is derived from an EMBL/GenBank/DDBJ whole genome shotgun (WGS) entry which is preliminary data.</text>
</comment>
<protein>
    <recommendedName>
        <fullName evidence="5">DUF2627 domain-containing protein</fullName>
    </recommendedName>
</protein>
<proteinExistence type="predicted"/>
<dbReference type="RefSeq" id="WP_213485048.1">
    <property type="nucleotide sequence ID" value="NZ_CAJRAY010000070.1"/>
</dbReference>
<evidence type="ECO:0008006" key="5">
    <source>
        <dbReference type="Google" id="ProtNLM"/>
    </source>
</evidence>